<gene>
    <name evidence="1" type="ORF">DFR38_11742</name>
</gene>
<sequence>MTTPSFKDILDTLPATSGISAIVLLDAAGEPVARLENQPGTAGSVRVYHALLKQHGHLDRNAAQQGLALYAEHTADARLHPGKHPNIDRLLAIAEEGAPGLRARIVLENG</sequence>
<organism evidence="1 2">
    <name type="scientific">Aquitalea magnusonii</name>
    <dbReference type="NCBI Taxonomy" id="332411"/>
    <lineage>
        <taxon>Bacteria</taxon>
        <taxon>Pseudomonadati</taxon>
        <taxon>Pseudomonadota</taxon>
        <taxon>Betaproteobacteria</taxon>
        <taxon>Neisseriales</taxon>
        <taxon>Chromobacteriaceae</taxon>
        <taxon>Aquitalea</taxon>
    </lineage>
</organism>
<reference evidence="1 2" key="1">
    <citation type="submission" date="2018-05" db="EMBL/GenBank/DDBJ databases">
        <title>Genomic Encyclopedia of Type Strains, Phase IV (KMG-IV): sequencing the most valuable type-strain genomes for metagenomic binning, comparative biology and taxonomic classification.</title>
        <authorList>
            <person name="Goeker M."/>
        </authorList>
    </citation>
    <scope>NUCLEOTIDE SEQUENCE [LARGE SCALE GENOMIC DNA]</scope>
    <source>
        <strain evidence="1 2">DSM 25134</strain>
    </source>
</reference>
<keyword evidence="2" id="KW-1185">Reference proteome</keyword>
<comment type="caution">
    <text evidence="1">The sequence shown here is derived from an EMBL/GenBank/DDBJ whole genome shotgun (WGS) entry which is preliminary data.</text>
</comment>
<dbReference type="OrthoDB" id="7596112at2"/>
<protein>
    <recommendedName>
        <fullName evidence="3">RNA polymerase subunit sigma-32</fullName>
    </recommendedName>
</protein>
<dbReference type="AlphaFoldDB" id="A0A318J4W6"/>
<dbReference type="Pfam" id="PF10084">
    <property type="entry name" value="DUF2322"/>
    <property type="match status" value="1"/>
</dbReference>
<dbReference type="RefSeq" id="WP_059285528.1">
    <property type="nucleotide sequence ID" value="NZ_LNQU01000030.1"/>
</dbReference>
<dbReference type="Proteomes" id="UP000248395">
    <property type="component" value="Unassembled WGS sequence"/>
</dbReference>
<accession>A0A318J4W6</accession>
<evidence type="ECO:0008006" key="3">
    <source>
        <dbReference type="Google" id="ProtNLM"/>
    </source>
</evidence>
<dbReference type="EMBL" id="QJKC01000017">
    <property type="protein sequence ID" value="PXX42835.1"/>
    <property type="molecule type" value="Genomic_DNA"/>
</dbReference>
<proteinExistence type="predicted"/>
<dbReference type="PIRSF" id="PIRSF019302">
    <property type="entry name" value="UCP019302"/>
    <property type="match status" value="1"/>
</dbReference>
<name>A0A318J4W6_9NEIS</name>
<evidence type="ECO:0000313" key="1">
    <source>
        <dbReference type="EMBL" id="PXX42835.1"/>
    </source>
</evidence>
<dbReference type="InterPro" id="IPR016755">
    <property type="entry name" value="UCP019302"/>
</dbReference>
<evidence type="ECO:0000313" key="2">
    <source>
        <dbReference type="Proteomes" id="UP000248395"/>
    </source>
</evidence>